<sequence length="206" mass="22323">MISRDYQVHLCITKASHGSSTTDLFCPAPLVQVHSLDHWLNDFKRKRAQAEHLFYVPAYGPVWRRCTVISSLEHARTRRSLSVAPTSSLAMPSWEQTQGCPSHGPAQLEAHPINSSSRACQHVQALHATPRTSFNACPPAAAPRQTSCILVSQSQCRRHSAIPPLFLPGDAKGTGPSGCISQIASRALVLKPGVHTANLDSYALSS</sequence>
<dbReference type="AlphaFoldDB" id="A0A4Q9Q0N3"/>
<organism evidence="1 2">
    <name type="scientific">Dichomitus squalens</name>
    <dbReference type="NCBI Taxonomy" id="114155"/>
    <lineage>
        <taxon>Eukaryota</taxon>
        <taxon>Fungi</taxon>
        <taxon>Dikarya</taxon>
        <taxon>Basidiomycota</taxon>
        <taxon>Agaricomycotina</taxon>
        <taxon>Agaricomycetes</taxon>
        <taxon>Polyporales</taxon>
        <taxon>Polyporaceae</taxon>
        <taxon>Dichomitus</taxon>
    </lineage>
</organism>
<reference evidence="1 2" key="1">
    <citation type="submission" date="2019-01" db="EMBL/GenBank/DDBJ databases">
        <title>Draft genome sequences of three monokaryotic isolates of the white-rot basidiomycete fungus Dichomitus squalens.</title>
        <authorList>
            <consortium name="DOE Joint Genome Institute"/>
            <person name="Lopez S.C."/>
            <person name="Andreopoulos B."/>
            <person name="Pangilinan J."/>
            <person name="Lipzen A."/>
            <person name="Riley R."/>
            <person name="Ahrendt S."/>
            <person name="Ng V."/>
            <person name="Barry K."/>
            <person name="Daum C."/>
            <person name="Grigoriev I.V."/>
            <person name="Hilden K.S."/>
            <person name="Makela M.R."/>
            <person name="de Vries R.P."/>
        </authorList>
    </citation>
    <scope>NUCLEOTIDE SEQUENCE [LARGE SCALE GENOMIC DNA]</scope>
    <source>
        <strain evidence="1 2">CBS 464.89</strain>
    </source>
</reference>
<keyword evidence="2" id="KW-1185">Reference proteome</keyword>
<dbReference type="Proteomes" id="UP000292082">
    <property type="component" value="Unassembled WGS sequence"/>
</dbReference>
<accession>A0A4Q9Q0N3</accession>
<protein>
    <submittedName>
        <fullName evidence="1">Uncharacterized protein</fullName>
    </submittedName>
</protein>
<name>A0A4Q9Q0N3_9APHY</name>
<evidence type="ECO:0000313" key="2">
    <source>
        <dbReference type="Proteomes" id="UP000292082"/>
    </source>
</evidence>
<dbReference type="EMBL" id="ML145104">
    <property type="protein sequence ID" value="TBU60520.1"/>
    <property type="molecule type" value="Genomic_DNA"/>
</dbReference>
<evidence type="ECO:0000313" key="1">
    <source>
        <dbReference type="EMBL" id="TBU60520.1"/>
    </source>
</evidence>
<proteinExistence type="predicted"/>
<gene>
    <name evidence="1" type="ORF">BD310DRAFT_922648</name>
</gene>